<reference evidence="1" key="1">
    <citation type="submission" date="2020-08" db="EMBL/GenBank/DDBJ databases">
        <title>Multicomponent nature underlies the extraordinary mechanical properties of spider dragline silk.</title>
        <authorList>
            <person name="Kono N."/>
            <person name="Nakamura H."/>
            <person name="Mori M."/>
            <person name="Yoshida Y."/>
            <person name="Ohtoshi R."/>
            <person name="Malay A.D."/>
            <person name="Moran D.A.P."/>
            <person name="Tomita M."/>
            <person name="Numata K."/>
            <person name="Arakawa K."/>
        </authorList>
    </citation>
    <scope>NUCLEOTIDE SEQUENCE</scope>
</reference>
<gene>
    <name evidence="1" type="ORF">TNIN_141421</name>
</gene>
<sequence length="106" mass="12274">MSKPKILEWDDVRVLATDDSHIFLSYISFVMSHIVLEKWNTVDYNGLHQLVALIFSKTNTYTKNISHRKSSSSPITASANESISKLNFPNQFRELVFTFKKQFPMC</sequence>
<accession>A0A8X6I2T8</accession>
<organism evidence="1 2">
    <name type="scientific">Trichonephila inaurata madagascariensis</name>
    <dbReference type="NCBI Taxonomy" id="2747483"/>
    <lineage>
        <taxon>Eukaryota</taxon>
        <taxon>Metazoa</taxon>
        <taxon>Ecdysozoa</taxon>
        <taxon>Arthropoda</taxon>
        <taxon>Chelicerata</taxon>
        <taxon>Arachnida</taxon>
        <taxon>Araneae</taxon>
        <taxon>Araneomorphae</taxon>
        <taxon>Entelegynae</taxon>
        <taxon>Araneoidea</taxon>
        <taxon>Nephilidae</taxon>
        <taxon>Trichonephila</taxon>
        <taxon>Trichonephila inaurata</taxon>
    </lineage>
</organism>
<evidence type="ECO:0000313" key="1">
    <source>
        <dbReference type="EMBL" id="GFS28551.1"/>
    </source>
</evidence>
<keyword evidence="2" id="KW-1185">Reference proteome</keyword>
<dbReference type="AlphaFoldDB" id="A0A8X6I2T8"/>
<evidence type="ECO:0000313" key="2">
    <source>
        <dbReference type="Proteomes" id="UP000886998"/>
    </source>
</evidence>
<proteinExistence type="predicted"/>
<protein>
    <submittedName>
        <fullName evidence="1">Uncharacterized protein</fullName>
    </submittedName>
</protein>
<dbReference type="EMBL" id="BMAV01023907">
    <property type="protein sequence ID" value="GFS28551.1"/>
    <property type="molecule type" value="Genomic_DNA"/>
</dbReference>
<name>A0A8X6I2T8_9ARAC</name>
<comment type="caution">
    <text evidence="1">The sequence shown here is derived from an EMBL/GenBank/DDBJ whole genome shotgun (WGS) entry which is preliminary data.</text>
</comment>
<dbReference type="Proteomes" id="UP000886998">
    <property type="component" value="Unassembled WGS sequence"/>
</dbReference>